<evidence type="ECO:0000256" key="5">
    <source>
        <dbReference type="ARBA" id="ARBA00032061"/>
    </source>
</evidence>
<dbReference type="GO" id="GO:0043541">
    <property type="term" value="C:UDP-N-acetylglucosamine transferase complex"/>
    <property type="evidence" value="ECO:0007669"/>
    <property type="project" value="TreeGrafter"/>
</dbReference>
<gene>
    <name evidence="7" type="primary">ALG13</name>
    <name evidence="9" type="ORF">L207DRAFT_508958</name>
</gene>
<evidence type="ECO:0000256" key="3">
    <source>
        <dbReference type="ARBA" id="ARBA00017468"/>
    </source>
</evidence>
<evidence type="ECO:0000313" key="9">
    <source>
        <dbReference type="EMBL" id="PMD44205.1"/>
    </source>
</evidence>
<dbReference type="GO" id="GO:0004577">
    <property type="term" value="F:N-acetylglucosaminyldiphosphodolichol N-acetylglucosaminyltransferase activity"/>
    <property type="evidence" value="ECO:0007669"/>
    <property type="project" value="UniProtKB-EC"/>
</dbReference>
<evidence type="ECO:0000256" key="6">
    <source>
        <dbReference type="ARBA" id="ARBA00048184"/>
    </source>
</evidence>
<dbReference type="AlphaFoldDB" id="A0A2J6S0D3"/>
<evidence type="ECO:0000256" key="2">
    <source>
        <dbReference type="ARBA" id="ARBA00012614"/>
    </source>
</evidence>
<reference evidence="9 10" key="1">
    <citation type="submission" date="2016-04" db="EMBL/GenBank/DDBJ databases">
        <title>A degradative enzymes factory behind the ericoid mycorrhizal symbiosis.</title>
        <authorList>
            <consortium name="DOE Joint Genome Institute"/>
            <person name="Martino E."/>
            <person name="Morin E."/>
            <person name="Grelet G."/>
            <person name="Kuo A."/>
            <person name="Kohler A."/>
            <person name="Daghino S."/>
            <person name="Barry K."/>
            <person name="Choi C."/>
            <person name="Cichocki N."/>
            <person name="Clum A."/>
            <person name="Copeland A."/>
            <person name="Hainaut M."/>
            <person name="Haridas S."/>
            <person name="Labutti K."/>
            <person name="Lindquist E."/>
            <person name="Lipzen A."/>
            <person name="Khouja H.-R."/>
            <person name="Murat C."/>
            <person name="Ohm R."/>
            <person name="Olson A."/>
            <person name="Spatafora J."/>
            <person name="Veneault-Fourrey C."/>
            <person name="Henrissat B."/>
            <person name="Grigoriev I."/>
            <person name="Martin F."/>
            <person name="Perotto S."/>
        </authorList>
    </citation>
    <scope>NUCLEOTIDE SEQUENCE [LARGE SCALE GENOMIC DNA]</scope>
    <source>
        <strain evidence="9 10">F</strain>
    </source>
</reference>
<organism evidence="9 10">
    <name type="scientific">Hyaloscypha variabilis (strain UAMH 11265 / GT02V1 / F)</name>
    <name type="common">Meliniomyces variabilis</name>
    <dbReference type="NCBI Taxonomy" id="1149755"/>
    <lineage>
        <taxon>Eukaryota</taxon>
        <taxon>Fungi</taxon>
        <taxon>Dikarya</taxon>
        <taxon>Ascomycota</taxon>
        <taxon>Pezizomycotina</taxon>
        <taxon>Leotiomycetes</taxon>
        <taxon>Helotiales</taxon>
        <taxon>Hyaloscyphaceae</taxon>
        <taxon>Hyaloscypha</taxon>
        <taxon>Hyaloscypha variabilis</taxon>
    </lineage>
</organism>
<evidence type="ECO:0000259" key="8">
    <source>
        <dbReference type="Pfam" id="PF04101"/>
    </source>
</evidence>
<comment type="catalytic activity">
    <reaction evidence="6">
        <text>an N-acetyl-alpha-D-glucosaminyl-diphospho-di-trans,poly-cis-dolichol + UDP-N-acetyl-alpha-D-glucosamine = an N,N'-diacetylchitobiosyl-diphospho-di-trans,poly-cis-dolichol + UDP + H(+)</text>
        <dbReference type="Rhea" id="RHEA:23380"/>
        <dbReference type="Rhea" id="RHEA-COMP:19507"/>
        <dbReference type="Rhea" id="RHEA-COMP:19510"/>
        <dbReference type="ChEBI" id="CHEBI:15378"/>
        <dbReference type="ChEBI" id="CHEBI:57269"/>
        <dbReference type="ChEBI" id="CHEBI:57705"/>
        <dbReference type="ChEBI" id="CHEBI:58223"/>
        <dbReference type="ChEBI" id="CHEBI:58427"/>
        <dbReference type="EC" id="2.4.1.141"/>
    </reaction>
</comment>
<dbReference type="Gene3D" id="3.40.50.2000">
    <property type="entry name" value="Glycogen Phosphorylase B"/>
    <property type="match status" value="1"/>
</dbReference>
<protein>
    <recommendedName>
        <fullName evidence="3 7">UDP-N-acetylglucosamine transferase subunit ALG13</fullName>
        <ecNumber evidence="2 7">2.4.1.141</ecNumber>
    </recommendedName>
    <alternativeName>
        <fullName evidence="5 7">Asparagine-linked glycosylation protein 13</fullName>
    </alternativeName>
</protein>
<dbReference type="PANTHER" id="PTHR47043:SF1">
    <property type="entry name" value="UDP-N-ACETYLGLUCOSAMINE TRANSFERASE SUBUNIT ALG13"/>
    <property type="match status" value="1"/>
</dbReference>
<feature type="domain" description="Glycosyl transferase family 28 C-terminal" evidence="8">
    <location>
        <begin position="59"/>
        <end position="213"/>
    </location>
</feature>
<dbReference type="Proteomes" id="UP000235786">
    <property type="component" value="Unassembled WGS sequence"/>
</dbReference>
<sequence length="241" mass="26118">MCLAIHQLQQFGSTDPFDSINITSDADQLSEEALEAIYLRLLTACDSGSWDTPSKMNKVCLVTTGATAAFPELVKAALRPDSLQAFADNGFTKLIFQCGATFTSFNEMMPIDLKGLNIEAFDFKAAGLNREMRECQAKDGVSKKGLLICHAGAGTILDGMRLGLSLIVVPNETLLDNHQRELAEELEGQGYATHSNTKGLSKAIEKACKKEDRAWVGQNASLAPIVDAVVGYEDDVRARLD</sequence>
<dbReference type="InterPro" id="IPR052474">
    <property type="entry name" value="UDP-GlcNAc_transferase"/>
</dbReference>
<dbReference type="PANTHER" id="PTHR47043">
    <property type="entry name" value="UDP-N-ACETYLGLUCOSAMINE TRANSFERASE SUBUNIT ALG13"/>
    <property type="match status" value="1"/>
</dbReference>
<comment type="function">
    <text evidence="4 7">Involved in protein N-glycosylation. Essential for the second step of the dolichol-linked oligosaccharide pathway.</text>
</comment>
<keyword evidence="7" id="KW-0256">Endoplasmic reticulum</keyword>
<dbReference type="Pfam" id="PF04101">
    <property type="entry name" value="Glyco_tran_28_C"/>
    <property type="match status" value="1"/>
</dbReference>
<accession>A0A2J6S0D3</accession>
<evidence type="ECO:0000256" key="4">
    <source>
        <dbReference type="ARBA" id="ARBA00024804"/>
    </source>
</evidence>
<comment type="similarity">
    <text evidence="7">Belongs to the glycosyltransferase 28 family.</text>
</comment>
<comment type="subunit">
    <text evidence="1 7">Heterodimer with ALG14 to form a functional enzyme.</text>
</comment>
<comment type="subcellular location">
    <subcellularLocation>
        <location evidence="7">Endoplasmic reticulum</location>
    </subcellularLocation>
</comment>
<keyword evidence="7 9" id="KW-0808">Transferase</keyword>
<proteinExistence type="inferred from homology"/>
<dbReference type="InterPro" id="IPR007235">
    <property type="entry name" value="Glyco_trans_28_C"/>
</dbReference>
<dbReference type="EMBL" id="KZ613941">
    <property type="protein sequence ID" value="PMD44205.1"/>
    <property type="molecule type" value="Genomic_DNA"/>
</dbReference>
<dbReference type="OrthoDB" id="20273at2759"/>
<dbReference type="GO" id="GO:0006488">
    <property type="term" value="P:dolichol-linked oligosaccharide biosynthetic process"/>
    <property type="evidence" value="ECO:0007669"/>
    <property type="project" value="TreeGrafter"/>
</dbReference>
<dbReference type="STRING" id="1149755.A0A2J6S0D3"/>
<keyword evidence="7" id="KW-0328">Glycosyltransferase</keyword>
<name>A0A2J6S0D3_HYAVF</name>
<keyword evidence="10" id="KW-1185">Reference proteome</keyword>
<evidence type="ECO:0000256" key="7">
    <source>
        <dbReference type="RuleBase" id="RU362128"/>
    </source>
</evidence>
<dbReference type="SUPFAM" id="SSF53756">
    <property type="entry name" value="UDP-Glycosyltransferase/glycogen phosphorylase"/>
    <property type="match status" value="1"/>
</dbReference>
<evidence type="ECO:0000313" key="10">
    <source>
        <dbReference type="Proteomes" id="UP000235786"/>
    </source>
</evidence>
<dbReference type="EC" id="2.4.1.141" evidence="2 7"/>
<evidence type="ECO:0000256" key="1">
    <source>
        <dbReference type="ARBA" id="ARBA00011198"/>
    </source>
</evidence>